<protein>
    <submittedName>
        <fullName evidence="3">Uncharacterized protein</fullName>
    </submittedName>
</protein>
<feature type="compositionally biased region" description="Basic and acidic residues" evidence="1">
    <location>
        <begin position="729"/>
        <end position="740"/>
    </location>
</feature>
<dbReference type="PANTHER" id="PTHR33870:SF27">
    <property type="entry name" value="OS05G0490400 PROTEIN"/>
    <property type="match status" value="1"/>
</dbReference>
<dbReference type="PANTHER" id="PTHR33870">
    <property type="entry name" value="CARDIOMYOPATHY-ASSOCIATED PROTEIN"/>
    <property type="match status" value="1"/>
</dbReference>
<feature type="region of interest" description="Disordered" evidence="1">
    <location>
        <begin position="452"/>
        <end position="475"/>
    </location>
</feature>
<keyword evidence="2" id="KW-0812">Transmembrane</keyword>
<feature type="compositionally biased region" description="Polar residues" evidence="1">
    <location>
        <begin position="579"/>
        <end position="606"/>
    </location>
</feature>
<feature type="compositionally biased region" description="Basic and acidic residues" evidence="1">
    <location>
        <begin position="607"/>
        <end position="619"/>
    </location>
</feature>
<evidence type="ECO:0000313" key="3">
    <source>
        <dbReference type="EMBL" id="WVZ99027.1"/>
    </source>
</evidence>
<organism evidence="3 4">
    <name type="scientific">Paspalum notatum var. saurae</name>
    <dbReference type="NCBI Taxonomy" id="547442"/>
    <lineage>
        <taxon>Eukaryota</taxon>
        <taxon>Viridiplantae</taxon>
        <taxon>Streptophyta</taxon>
        <taxon>Embryophyta</taxon>
        <taxon>Tracheophyta</taxon>
        <taxon>Spermatophyta</taxon>
        <taxon>Magnoliopsida</taxon>
        <taxon>Liliopsida</taxon>
        <taxon>Poales</taxon>
        <taxon>Poaceae</taxon>
        <taxon>PACMAD clade</taxon>
        <taxon>Panicoideae</taxon>
        <taxon>Andropogonodae</taxon>
        <taxon>Paspaleae</taxon>
        <taxon>Paspalinae</taxon>
        <taxon>Paspalum</taxon>
    </lineage>
</organism>
<accession>A0AAQ3XJJ3</accession>
<keyword evidence="4" id="KW-1185">Reference proteome</keyword>
<feature type="transmembrane region" description="Helical" evidence="2">
    <location>
        <begin position="298"/>
        <end position="320"/>
    </location>
</feature>
<feature type="region of interest" description="Disordered" evidence="1">
    <location>
        <begin position="827"/>
        <end position="862"/>
    </location>
</feature>
<name>A0AAQ3XJJ3_PASNO</name>
<keyword evidence="2" id="KW-0472">Membrane</keyword>
<feature type="transmembrane region" description="Helical" evidence="2">
    <location>
        <begin position="274"/>
        <end position="292"/>
    </location>
</feature>
<feature type="compositionally biased region" description="Basic and acidic residues" evidence="1">
    <location>
        <begin position="853"/>
        <end position="862"/>
    </location>
</feature>
<feature type="region of interest" description="Disordered" evidence="1">
    <location>
        <begin position="1"/>
        <end position="72"/>
    </location>
</feature>
<evidence type="ECO:0000256" key="1">
    <source>
        <dbReference type="SAM" id="MobiDB-lite"/>
    </source>
</evidence>
<feature type="compositionally biased region" description="Pro residues" evidence="1">
    <location>
        <begin position="35"/>
        <end position="44"/>
    </location>
</feature>
<dbReference type="EMBL" id="CP144754">
    <property type="protein sequence ID" value="WVZ99027.1"/>
    <property type="molecule type" value="Genomic_DNA"/>
</dbReference>
<keyword evidence="2" id="KW-1133">Transmembrane helix</keyword>
<gene>
    <name evidence="3" type="ORF">U9M48_044385</name>
</gene>
<dbReference type="Proteomes" id="UP001341281">
    <property type="component" value="Chromosome 10"/>
</dbReference>
<evidence type="ECO:0000313" key="4">
    <source>
        <dbReference type="Proteomes" id="UP001341281"/>
    </source>
</evidence>
<reference evidence="3 4" key="1">
    <citation type="submission" date="2024-02" db="EMBL/GenBank/DDBJ databases">
        <title>High-quality chromosome-scale genome assembly of Pensacola bahiagrass (Paspalum notatum Flugge var. saurae).</title>
        <authorList>
            <person name="Vega J.M."/>
            <person name="Podio M."/>
            <person name="Orjuela J."/>
            <person name="Siena L.A."/>
            <person name="Pessino S.C."/>
            <person name="Combes M.C."/>
            <person name="Mariac C."/>
            <person name="Albertini E."/>
            <person name="Pupilli F."/>
            <person name="Ortiz J.P.A."/>
            <person name="Leblanc O."/>
        </authorList>
    </citation>
    <scope>NUCLEOTIDE SEQUENCE [LARGE SCALE GENOMIC DNA]</scope>
    <source>
        <strain evidence="3">R1</strain>
        <tissue evidence="3">Leaf</tissue>
    </source>
</reference>
<sequence length="862" mass="93810">MVRSAGGGSPNRTRPPPPTHRHAHAGPDQTRGKTTPPPPLPALPLPSRGRRGWAHVPPTPERLARGSRRCQPPPPTPLISLMLSVLLTSCSVPFFRLGHPPLPPRRTAAAGGAPAACGGLSPFPSCYGGGCLCPRRRFNRGDRRISLPPALGFQSSSGFWRCLRPSPVTFASLCPRPAWRGASRSSDPRPPDRITGCLIKRVSSLWPAYLRKGADSLFALVTWIVWKERNARCFRGDASMATERGKAMGSEARQDALCSIKNAIRCFIKTSWRYVSEYRALFSLVLLLYLLYKTSPGFFAFLVSTSPVIICTALLLGVLLSCGSAHRPEIHEDMSATEKNSAPEFGSSPRNVHIEAQQKRFPVAIFKDSIIGESSFGRRGCNNHADLDENVPLLNRSYQEDDRLEKIPTSVPSLKQKVAVEEGMKANADNESGDAFLSKYKGDGHAILFDDGKETDQGRVPTDAQSSEVADVSEHKAADGAAGKCKWGRAFSVRQRKKLTDIKIEAIDSAVDQLLDHPLCSPFAGADRHDDSSGFGHDNAEGHCPDVSLADTAPVLDKTETEMKPLLGAGCSCPDHITNDGSGNRSNISSLDSRPESGSNEAADSSNAKDDGEQNKDAGTEPAFLWTADDEEKNVMDLGYSETERNRRLEVLMVRRKSRKNIRFELDGTGCAADDLSRFRPQVQPIAISSARRTNPFADDADIPGSAPPVLHPRKNPFDFLLTEQSGDDSDHPAHHHSPEEPPEPAMRQDALFRRHESFSLGSRPPRFNSCFVLEELGGLEETGAGGVQLQRQFSDRSVSRLSAVSECDTVSSVGDQEQNELVRSYIRGVRESPSPLGQEHDGDAARPGTGSERSDDVGIGF</sequence>
<dbReference type="AlphaFoldDB" id="A0AAQ3XJJ3"/>
<feature type="region of interest" description="Disordered" evidence="1">
    <location>
        <begin position="698"/>
        <end position="746"/>
    </location>
</feature>
<evidence type="ECO:0000256" key="2">
    <source>
        <dbReference type="SAM" id="Phobius"/>
    </source>
</evidence>
<feature type="region of interest" description="Disordered" evidence="1">
    <location>
        <begin position="578"/>
        <end position="624"/>
    </location>
</feature>
<proteinExistence type="predicted"/>